<dbReference type="SUPFAM" id="SSF81606">
    <property type="entry name" value="PP2C-like"/>
    <property type="match status" value="1"/>
</dbReference>
<gene>
    <name evidence="3" type="ORF">SADUNF_Sadunf09G0022300</name>
</gene>
<dbReference type="Gene3D" id="3.60.40.10">
    <property type="entry name" value="PPM-type phosphatase domain"/>
    <property type="match status" value="1"/>
</dbReference>
<dbReference type="PANTHER" id="PTHR13832">
    <property type="entry name" value="PROTEIN PHOSPHATASE 2C"/>
    <property type="match status" value="1"/>
</dbReference>
<dbReference type="Pfam" id="PF00481">
    <property type="entry name" value="PP2C"/>
    <property type="match status" value="2"/>
</dbReference>
<dbReference type="CDD" id="cd00143">
    <property type="entry name" value="PP2Cc"/>
    <property type="match status" value="1"/>
</dbReference>
<dbReference type="PROSITE" id="PS51746">
    <property type="entry name" value="PPM_2"/>
    <property type="match status" value="1"/>
</dbReference>
<comment type="caution">
    <text evidence="3">The sequence shown here is derived from an EMBL/GenBank/DDBJ whole genome shotgun (WGS) entry which is preliminary data.</text>
</comment>
<proteinExistence type="predicted"/>
<feature type="domain" description="PPM-type phosphatase" evidence="2">
    <location>
        <begin position="257"/>
        <end position="725"/>
    </location>
</feature>
<dbReference type="GO" id="GO:0004722">
    <property type="term" value="F:protein serine/threonine phosphatase activity"/>
    <property type="evidence" value="ECO:0007669"/>
    <property type="project" value="InterPro"/>
</dbReference>
<name>A0A835JRW4_9ROSI</name>
<reference evidence="3 4" key="1">
    <citation type="submission" date="2020-10" db="EMBL/GenBank/DDBJ databases">
        <title>Plant Genome Project.</title>
        <authorList>
            <person name="Zhang R.-G."/>
        </authorList>
    </citation>
    <scope>NUCLEOTIDE SEQUENCE [LARGE SCALE GENOMIC DNA]</scope>
    <source>
        <strain evidence="3">FAFU-HL-1</strain>
        <tissue evidence="3">Leaf</tissue>
    </source>
</reference>
<dbReference type="PANTHER" id="PTHR13832:SF228">
    <property type="entry name" value="PROTEIN PHOSPHATASE 2C 23-RELATED"/>
    <property type="match status" value="1"/>
</dbReference>
<feature type="compositionally biased region" description="Basic residues" evidence="1">
    <location>
        <begin position="394"/>
        <end position="409"/>
    </location>
</feature>
<dbReference type="Proteomes" id="UP000657918">
    <property type="component" value="Unassembled WGS sequence"/>
</dbReference>
<dbReference type="OrthoDB" id="420076at2759"/>
<dbReference type="InterPro" id="IPR015655">
    <property type="entry name" value="PP2C"/>
</dbReference>
<keyword evidence="4" id="KW-1185">Reference proteome</keyword>
<evidence type="ECO:0000313" key="3">
    <source>
        <dbReference type="EMBL" id="KAF9675343.1"/>
    </source>
</evidence>
<evidence type="ECO:0000259" key="2">
    <source>
        <dbReference type="PROSITE" id="PS51746"/>
    </source>
</evidence>
<sequence>MGNGFGKLTVCFTGTGEAHRGKDISVLISDPLDEGLGHSFCYVRPDPARLSSSKVHSEETTTFRTISGASVSANTSTPLSTAFIDPYVYNTFDRAAAFESSTSFASIPLQPIPRSLFGSINSGPLTGNSAMIPCSVPMERGFLSGPIERGFMSGPLDRGLFSGPLEKDSSDQFQRSFSHGGFAFRSRSGKRSLIRVLQRAISKTITRGQNSIVAPIKGGVGVGVVKEPEWILSSDKQNELTVSSLNLSSDGSLEDDDSLESHNLQWAQGKAGEDRVHVVVSEEHGWVFVGIYDGFNGPDAPDFLLSNLYSAVHKELKGLLWDDKFDSDKIFAPASSPVQSDTSNSVERANSRMENVLHNSETNGNCGNEECYLNLDQDNHPSAGGDSGFDMNLKRKKSRSSKGKYRGAAKKWEENQRRWKCEWDRERMELDKRLKEQLNRSGSDTSPINHSDVLKALSQALKKTEEAYLDNADKMLAENPELALMGSCVLVMLMKGEDIYVMNVGDSRAVLAQKAEPDYWLGKIRQDLERINEETLHDLEGSDGERSNSMPVLTASQLSVDHSTSVEEEVQRIKNEHPDDACALLNDRVKGSLKVTRAFGAGFLKQFLCAFTFEMRRHFSLLISLLQPRWNNALLEMFRIDYIGNSPYITCLPSLYHHRLGPKDRFLILSSDGLYQYLTNEEAVYEVELFITLQPEGDPAQHLVEEVLFRAAKKAGIVKVLIGKYGLPRTSSSSCVSYLVAKRLIQILCMSPAYATRQNSSPEMRLKTGGGGLFG</sequence>
<dbReference type="EMBL" id="JADGMS010000009">
    <property type="protein sequence ID" value="KAF9675343.1"/>
    <property type="molecule type" value="Genomic_DNA"/>
</dbReference>
<dbReference type="SMART" id="SM00332">
    <property type="entry name" value="PP2Cc"/>
    <property type="match status" value="1"/>
</dbReference>
<evidence type="ECO:0000313" key="4">
    <source>
        <dbReference type="Proteomes" id="UP000657918"/>
    </source>
</evidence>
<dbReference type="InterPro" id="IPR036457">
    <property type="entry name" value="PPM-type-like_dom_sf"/>
</dbReference>
<feature type="region of interest" description="Disordered" evidence="1">
    <location>
        <begin position="377"/>
        <end position="409"/>
    </location>
</feature>
<evidence type="ECO:0000256" key="1">
    <source>
        <dbReference type="SAM" id="MobiDB-lite"/>
    </source>
</evidence>
<dbReference type="InterPro" id="IPR001932">
    <property type="entry name" value="PPM-type_phosphatase-like_dom"/>
</dbReference>
<organism evidence="3 4">
    <name type="scientific">Salix dunnii</name>
    <dbReference type="NCBI Taxonomy" id="1413687"/>
    <lineage>
        <taxon>Eukaryota</taxon>
        <taxon>Viridiplantae</taxon>
        <taxon>Streptophyta</taxon>
        <taxon>Embryophyta</taxon>
        <taxon>Tracheophyta</taxon>
        <taxon>Spermatophyta</taxon>
        <taxon>Magnoliopsida</taxon>
        <taxon>eudicotyledons</taxon>
        <taxon>Gunneridae</taxon>
        <taxon>Pentapetalae</taxon>
        <taxon>rosids</taxon>
        <taxon>fabids</taxon>
        <taxon>Malpighiales</taxon>
        <taxon>Salicaceae</taxon>
        <taxon>Saliceae</taxon>
        <taxon>Salix</taxon>
    </lineage>
</organism>
<dbReference type="AlphaFoldDB" id="A0A835JRW4"/>
<accession>A0A835JRW4</accession>
<protein>
    <recommendedName>
        <fullName evidence="2">PPM-type phosphatase domain-containing protein</fullName>
    </recommendedName>
</protein>